<dbReference type="SUPFAM" id="SSF52540">
    <property type="entry name" value="P-loop containing nucleoside triphosphate hydrolases"/>
    <property type="match status" value="1"/>
</dbReference>
<accession>A0A8H7PA50</accession>
<dbReference type="GO" id="GO:0005525">
    <property type="term" value="F:GTP binding"/>
    <property type="evidence" value="ECO:0007669"/>
    <property type="project" value="UniProtKB-KW"/>
</dbReference>
<dbReference type="GO" id="GO:0046872">
    <property type="term" value="F:metal ion binding"/>
    <property type="evidence" value="ECO:0007669"/>
    <property type="project" value="UniProtKB-KW"/>
</dbReference>
<evidence type="ECO:0000313" key="7">
    <source>
        <dbReference type="Proteomes" id="UP000639403"/>
    </source>
</evidence>
<feature type="domain" description="EngB-type G" evidence="5">
    <location>
        <begin position="67"/>
        <end position="250"/>
    </location>
</feature>
<name>A0A8H7PA50_9APHY</name>
<evidence type="ECO:0000256" key="2">
    <source>
        <dbReference type="ARBA" id="ARBA00022741"/>
    </source>
</evidence>
<evidence type="ECO:0000256" key="4">
    <source>
        <dbReference type="ARBA" id="ARBA00023134"/>
    </source>
</evidence>
<dbReference type="AlphaFoldDB" id="A0A8H7PA50"/>
<dbReference type="InterPro" id="IPR052279">
    <property type="entry name" value="EngB_GTPase"/>
</dbReference>
<dbReference type="InterPro" id="IPR027417">
    <property type="entry name" value="P-loop_NTPase"/>
</dbReference>
<dbReference type="EMBL" id="JADOXO010000007">
    <property type="protein sequence ID" value="KAF9820825.1"/>
    <property type="molecule type" value="Genomic_DNA"/>
</dbReference>
<dbReference type="Pfam" id="PF01926">
    <property type="entry name" value="MMR_HSR1"/>
    <property type="match status" value="1"/>
</dbReference>
<dbReference type="GO" id="GO:0005739">
    <property type="term" value="C:mitochondrion"/>
    <property type="evidence" value="ECO:0007669"/>
    <property type="project" value="TreeGrafter"/>
</dbReference>
<dbReference type="PANTHER" id="PTHR46498">
    <property type="entry name" value="GTP-BINDING PROTEIN 8"/>
    <property type="match status" value="1"/>
</dbReference>
<dbReference type="Proteomes" id="UP000639403">
    <property type="component" value="Unassembled WGS sequence"/>
</dbReference>
<proteinExistence type="predicted"/>
<dbReference type="InterPro" id="IPR030393">
    <property type="entry name" value="G_ENGB_dom"/>
</dbReference>
<dbReference type="Gene3D" id="3.40.50.300">
    <property type="entry name" value="P-loop containing nucleotide triphosphate hydrolases"/>
    <property type="match status" value="1"/>
</dbReference>
<protein>
    <recommendedName>
        <fullName evidence="5">EngB-type G domain-containing protein</fullName>
    </recommendedName>
</protein>
<evidence type="ECO:0000256" key="1">
    <source>
        <dbReference type="ARBA" id="ARBA00022723"/>
    </source>
</evidence>
<evidence type="ECO:0000259" key="5">
    <source>
        <dbReference type="PROSITE" id="PS51706"/>
    </source>
</evidence>
<comment type="caution">
    <text evidence="6">The sequence shown here is derived from an EMBL/GenBank/DDBJ whole genome shotgun (WGS) entry which is preliminary data.</text>
</comment>
<dbReference type="CDD" id="cd01876">
    <property type="entry name" value="YihA_EngB"/>
    <property type="match status" value="1"/>
</dbReference>
<keyword evidence="4" id="KW-0342">GTP-binding</keyword>
<gene>
    <name evidence="6" type="ORF">IEO21_01052</name>
</gene>
<dbReference type="InterPro" id="IPR006073">
    <property type="entry name" value="GTP-bd"/>
</dbReference>
<organism evidence="6 7">
    <name type="scientific">Rhodonia placenta</name>
    <dbReference type="NCBI Taxonomy" id="104341"/>
    <lineage>
        <taxon>Eukaryota</taxon>
        <taxon>Fungi</taxon>
        <taxon>Dikarya</taxon>
        <taxon>Basidiomycota</taxon>
        <taxon>Agaricomycotina</taxon>
        <taxon>Agaricomycetes</taxon>
        <taxon>Polyporales</taxon>
        <taxon>Adustoporiaceae</taxon>
        <taxon>Rhodonia</taxon>
    </lineage>
</organism>
<keyword evidence="3" id="KW-0460">Magnesium</keyword>
<keyword evidence="2" id="KW-0547">Nucleotide-binding</keyword>
<evidence type="ECO:0000313" key="6">
    <source>
        <dbReference type="EMBL" id="KAF9820825.1"/>
    </source>
</evidence>
<dbReference type="PROSITE" id="PS51706">
    <property type="entry name" value="G_ENGB"/>
    <property type="match status" value="1"/>
</dbReference>
<reference evidence="6" key="2">
    <citation type="journal article" name="Front. Microbiol.">
        <title>Degradative Capacity of Two Strains of Rhodonia placenta: From Phenotype to Genotype.</title>
        <authorList>
            <person name="Kolle M."/>
            <person name="Horta M.A.C."/>
            <person name="Nowrousian M."/>
            <person name="Ohm R.A."/>
            <person name="Benz J.P."/>
            <person name="Pilgard A."/>
        </authorList>
    </citation>
    <scope>NUCLEOTIDE SEQUENCE</scope>
    <source>
        <strain evidence="6">FPRL280</strain>
    </source>
</reference>
<keyword evidence="1" id="KW-0479">Metal-binding</keyword>
<evidence type="ECO:0000256" key="3">
    <source>
        <dbReference type="ARBA" id="ARBA00022842"/>
    </source>
</evidence>
<sequence length="251" mass="27303">MSRSLNKNALNTIENLTRAERWVNRPARPCTRHHSSRTTTTDVFSHPASAKYLTSATDAARLPSCGGLPEIVVTGRANVGKSTLMNAVMGRVNLCLTSKKAGRTQMLNFFRIGPEPGKLVLVDAPGYGDRGRQEWGALFDQYLQTRTELRRVFVCVNGTHGLNDHDRAMLQQLDAQCQASGGTRWTLQAIITKADALAKAKNGRGLVAQIQHAVFEAAPTCLPAIVTAAAREPHFGIDEVRNSVAEACALR</sequence>
<reference evidence="6" key="1">
    <citation type="submission" date="2020-11" db="EMBL/GenBank/DDBJ databases">
        <authorList>
            <person name="Koelle M."/>
            <person name="Horta M.A.C."/>
            <person name="Nowrousian M."/>
            <person name="Ohm R.A."/>
            <person name="Benz P."/>
            <person name="Pilgard A."/>
        </authorList>
    </citation>
    <scope>NUCLEOTIDE SEQUENCE</scope>
    <source>
        <strain evidence="6">FPRL280</strain>
    </source>
</reference>
<dbReference type="PANTHER" id="PTHR46498:SF1">
    <property type="entry name" value="GTP-BINDING PROTEIN 8"/>
    <property type="match status" value="1"/>
</dbReference>